<dbReference type="Proteomes" id="UP001164653">
    <property type="component" value="Chromosome"/>
</dbReference>
<dbReference type="EMBL" id="CP112998">
    <property type="protein sequence ID" value="WAC11059.1"/>
    <property type="molecule type" value="Genomic_DNA"/>
</dbReference>
<reference evidence="1" key="1">
    <citation type="submission" date="2022-11" db="EMBL/GenBank/DDBJ databases">
        <title>Dyadobacter pollutisoli sp. nov., isolated from plastic dumped soil.</title>
        <authorList>
            <person name="Kim J.M."/>
            <person name="Kim K.R."/>
            <person name="Lee J.K."/>
            <person name="Hao L."/>
            <person name="Jeon C.O."/>
        </authorList>
    </citation>
    <scope>NUCLEOTIDE SEQUENCE</scope>
    <source>
        <strain evidence="1">U1</strain>
    </source>
</reference>
<protein>
    <submittedName>
        <fullName evidence="1">Uncharacterized protein</fullName>
    </submittedName>
</protein>
<gene>
    <name evidence="1" type="ORF">ON006_25400</name>
</gene>
<organism evidence="1 2">
    <name type="scientific">Dyadobacter pollutisoli</name>
    <dbReference type="NCBI Taxonomy" id="2910158"/>
    <lineage>
        <taxon>Bacteria</taxon>
        <taxon>Pseudomonadati</taxon>
        <taxon>Bacteroidota</taxon>
        <taxon>Cytophagia</taxon>
        <taxon>Cytophagales</taxon>
        <taxon>Spirosomataceae</taxon>
        <taxon>Dyadobacter</taxon>
    </lineage>
</organism>
<proteinExistence type="predicted"/>
<name>A0A9E8N734_9BACT</name>
<accession>A0A9E8N734</accession>
<dbReference type="KEGG" id="dpf:ON006_25400"/>
<sequence length="156" mass="17525">MNEGLKGAGAIPCIIEEKIACFWESIAYADLAISILKKEEIKGFYTFERGFRKALGAYPLGVPNSLCGTANRAWIKAADSSVLQAWTLLSIPRKSPFPHFEELIDCLIRAGKLIADVYGLELDNSGIVKRQKIVKPSNRRKLELAKVEPFRLRHMY</sequence>
<keyword evidence="2" id="KW-1185">Reference proteome</keyword>
<evidence type="ECO:0000313" key="1">
    <source>
        <dbReference type="EMBL" id="WAC11059.1"/>
    </source>
</evidence>
<evidence type="ECO:0000313" key="2">
    <source>
        <dbReference type="Proteomes" id="UP001164653"/>
    </source>
</evidence>
<dbReference type="RefSeq" id="WP_244824045.1">
    <property type="nucleotide sequence ID" value="NZ_CP112998.1"/>
</dbReference>
<dbReference type="AlphaFoldDB" id="A0A9E8N734"/>